<sequence length="675" mass="75520">MAAKDVVDEEKTKTRKRSAEDVVDRSDADESSSDDDFGPKLPSAAGPSTTADRRKKRRVLKHESAYLRALPSFERYTRSYMHRKPLALTRVSASTNFVLTLSIDGVLKFWKKKASGIEFVKQFQAHAAPPSSSAAAEESVVVGGEVSADGKMFASIGTDRTIKIFDVVNFDMINIFKELPYTPGCVGWLQKKGQVDGRIAVSDKNSSRIFIYDVRSDSQDPLHVLPELHKTPVRVLSFNPHANCVISIDEGGMVEYWRPEGTFDQPDDDDGGVISFKFKSTTDLYEFRKFKCLPTSLTFSADGSRFATFSLPDRMVRVFDFKTGKLHRKYDESLDVAIDMQRQQQQQQEEKEQKPTQTHALRKLDDIEFGKRIAIERELEQSGELARDMNVVFDDSGHFILYATYLGIKVINMVTNRCVRLLGSEDNIRFLNLSVYQGAPDRKDVMTLEMAASDNALVSASLALDPTVFATAVGKVRFYMFTNYEGEFAAIKNDRDVLNERPLTKLDGKSTSSAKSTALSAKGVTLHTSLGDIQIRLYAEHAPLAVENFVTLCKKGYYDSTIFHRVIKKFMIQGGDPLGDGTGGESMWGKEFKDEFTKALRHDRPFVVSMANAGPNTNGSQFFITTEKAPWLDDKHTIFGRVVLGMDVVKRIEGLKTDKNDKPEDPPSILSITVL</sequence>
<dbReference type="GO" id="GO:0016853">
    <property type="term" value="F:isomerase activity"/>
    <property type="evidence" value="ECO:0007669"/>
    <property type="project" value="UniProtKB-KW"/>
</dbReference>
<evidence type="ECO:0000313" key="8">
    <source>
        <dbReference type="Proteomes" id="UP001498771"/>
    </source>
</evidence>
<dbReference type="PANTHER" id="PTHR45625:SF4">
    <property type="entry name" value="PEPTIDYLPROLYL ISOMERASE DOMAIN AND WD REPEAT-CONTAINING PROTEIN 1"/>
    <property type="match status" value="1"/>
</dbReference>
<dbReference type="GeneID" id="90041097"/>
<dbReference type="Proteomes" id="UP001498771">
    <property type="component" value="Unassembled WGS sequence"/>
</dbReference>
<evidence type="ECO:0000256" key="3">
    <source>
        <dbReference type="ARBA" id="ARBA00023110"/>
    </source>
</evidence>
<protein>
    <recommendedName>
        <fullName evidence="2">peptidylprolyl isomerase</fullName>
        <ecNumber evidence="2">5.2.1.8</ecNumber>
    </recommendedName>
</protein>
<feature type="region of interest" description="Disordered" evidence="5">
    <location>
        <begin position="340"/>
        <end position="359"/>
    </location>
</feature>
<accession>A0ABR1EYF0</accession>
<feature type="domain" description="PPIase cyclophilin-type" evidence="6">
    <location>
        <begin position="527"/>
        <end position="674"/>
    </location>
</feature>
<dbReference type="InterPro" id="IPR029000">
    <property type="entry name" value="Cyclophilin-like_dom_sf"/>
</dbReference>
<dbReference type="InterPro" id="IPR002130">
    <property type="entry name" value="Cyclophilin-type_PPIase_dom"/>
</dbReference>
<dbReference type="RefSeq" id="XP_064765605.1">
    <property type="nucleotide sequence ID" value="XM_064915585.1"/>
</dbReference>
<evidence type="ECO:0000313" key="7">
    <source>
        <dbReference type="EMBL" id="KAK7202572.1"/>
    </source>
</evidence>
<dbReference type="InterPro" id="IPR044666">
    <property type="entry name" value="Cyclophilin_A-like"/>
</dbReference>
<comment type="catalytic activity">
    <reaction evidence="1">
        <text>[protein]-peptidylproline (omega=180) = [protein]-peptidylproline (omega=0)</text>
        <dbReference type="Rhea" id="RHEA:16237"/>
        <dbReference type="Rhea" id="RHEA-COMP:10747"/>
        <dbReference type="Rhea" id="RHEA-COMP:10748"/>
        <dbReference type="ChEBI" id="CHEBI:83833"/>
        <dbReference type="ChEBI" id="CHEBI:83834"/>
        <dbReference type="EC" id="5.2.1.8"/>
    </reaction>
</comment>
<dbReference type="InterPro" id="IPR020892">
    <property type="entry name" value="Cyclophilin-type_PPIase_CS"/>
</dbReference>
<dbReference type="SMART" id="SM00320">
    <property type="entry name" value="WD40"/>
    <property type="match status" value="4"/>
</dbReference>
<dbReference type="EMBL" id="JBBJBU010000016">
    <property type="protein sequence ID" value="KAK7202572.1"/>
    <property type="molecule type" value="Genomic_DNA"/>
</dbReference>
<feature type="region of interest" description="Disordered" evidence="5">
    <location>
        <begin position="1"/>
        <end position="57"/>
    </location>
</feature>
<dbReference type="PROSITE" id="PS00170">
    <property type="entry name" value="CSA_PPIASE_1"/>
    <property type="match status" value="1"/>
</dbReference>
<dbReference type="PROSITE" id="PS50072">
    <property type="entry name" value="CSA_PPIASE_2"/>
    <property type="match status" value="1"/>
</dbReference>
<keyword evidence="8" id="KW-1185">Reference proteome</keyword>
<dbReference type="Pfam" id="PF00160">
    <property type="entry name" value="Pro_isomerase"/>
    <property type="match status" value="1"/>
</dbReference>
<dbReference type="Gene3D" id="2.130.10.10">
    <property type="entry name" value="YVTN repeat-like/Quinoprotein amine dehydrogenase"/>
    <property type="match status" value="1"/>
</dbReference>
<evidence type="ECO:0000256" key="2">
    <source>
        <dbReference type="ARBA" id="ARBA00013194"/>
    </source>
</evidence>
<dbReference type="InterPro" id="IPR036322">
    <property type="entry name" value="WD40_repeat_dom_sf"/>
</dbReference>
<dbReference type="InterPro" id="IPR001680">
    <property type="entry name" value="WD40_rpt"/>
</dbReference>
<keyword evidence="4 7" id="KW-0413">Isomerase</keyword>
<evidence type="ECO:0000256" key="1">
    <source>
        <dbReference type="ARBA" id="ARBA00000971"/>
    </source>
</evidence>
<keyword evidence="3" id="KW-0697">Rotamase</keyword>
<dbReference type="CDD" id="cd01927">
    <property type="entry name" value="cyclophilin_WD40"/>
    <property type="match status" value="1"/>
</dbReference>
<proteinExistence type="predicted"/>
<comment type="caution">
    <text evidence="7">The sequence shown here is derived from an EMBL/GenBank/DDBJ whole genome shotgun (WGS) entry which is preliminary data.</text>
</comment>
<dbReference type="EC" id="5.2.1.8" evidence="2"/>
<reference evidence="7 8" key="1">
    <citation type="submission" date="2024-03" db="EMBL/GenBank/DDBJ databases">
        <title>Genome-scale model development and genomic sequencing of the oleaginous clade Lipomyces.</title>
        <authorList>
            <consortium name="Lawrence Berkeley National Laboratory"/>
            <person name="Czajka J.J."/>
            <person name="Han Y."/>
            <person name="Kim J."/>
            <person name="Mondo S.J."/>
            <person name="Hofstad B.A."/>
            <person name="Robles A."/>
            <person name="Haridas S."/>
            <person name="Riley R."/>
            <person name="LaButti K."/>
            <person name="Pangilinan J."/>
            <person name="Andreopoulos W."/>
            <person name="Lipzen A."/>
            <person name="Yan J."/>
            <person name="Wang M."/>
            <person name="Ng V."/>
            <person name="Grigoriev I.V."/>
            <person name="Spatafora J.W."/>
            <person name="Magnuson J.K."/>
            <person name="Baker S.E."/>
            <person name="Pomraning K.R."/>
        </authorList>
    </citation>
    <scope>NUCLEOTIDE SEQUENCE [LARGE SCALE GENOMIC DNA]</scope>
    <source>
        <strain evidence="7 8">Phaff 52-87</strain>
    </source>
</reference>
<feature type="compositionally biased region" description="Basic and acidic residues" evidence="5">
    <location>
        <begin position="1"/>
        <end position="28"/>
    </location>
</feature>
<dbReference type="Gene3D" id="2.40.100.10">
    <property type="entry name" value="Cyclophilin-like"/>
    <property type="match status" value="1"/>
</dbReference>
<gene>
    <name evidence="7" type="ORF">BZA70DRAFT_97874</name>
</gene>
<dbReference type="PRINTS" id="PR00153">
    <property type="entry name" value="CSAPPISMRASE"/>
</dbReference>
<evidence type="ECO:0000259" key="6">
    <source>
        <dbReference type="PROSITE" id="PS50072"/>
    </source>
</evidence>
<dbReference type="PANTHER" id="PTHR45625">
    <property type="entry name" value="PEPTIDYL-PROLYL CIS-TRANS ISOMERASE-RELATED"/>
    <property type="match status" value="1"/>
</dbReference>
<evidence type="ECO:0000256" key="4">
    <source>
        <dbReference type="ARBA" id="ARBA00023235"/>
    </source>
</evidence>
<evidence type="ECO:0000256" key="5">
    <source>
        <dbReference type="SAM" id="MobiDB-lite"/>
    </source>
</evidence>
<organism evidence="7 8">
    <name type="scientific">Myxozyma melibiosi</name>
    <dbReference type="NCBI Taxonomy" id="54550"/>
    <lineage>
        <taxon>Eukaryota</taxon>
        <taxon>Fungi</taxon>
        <taxon>Dikarya</taxon>
        <taxon>Ascomycota</taxon>
        <taxon>Saccharomycotina</taxon>
        <taxon>Lipomycetes</taxon>
        <taxon>Lipomycetales</taxon>
        <taxon>Lipomycetaceae</taxon>
        <taxon>Myxozyma</taxon>
    </lineage>
</organism>
<name>A0ABR1EYF0_9ASCO</name>
<dbReference type="InterPro" id="IPR015943">
    <property type="entry name" value="WD40/YVTN_repeat-like_dom_sf"/>
</dbReference>
<dbReference type="SUPFAM" id="SSF50978">
    <property type="entry name" value="WD40 repeat-like"/>
    <property type="match status" value="1"/>
</dbReference>
<dbReference type="SUPFAM" id="SSF50891">
    <property type="entry name" value="Cyclophilin-like"/>
    <property type="match status" value="1"/>
</dbReference>